<accession>A0ABY9VFI3</accession>
<keyword evidence="2" id="KW-1185">Reference proteome</keyword>
<dbReference type="RefSeq" id="WP_311072791.1">
    <property type="nucleotide sequence ID" value="NZ_CP134494.1"/>
</dbReference>
<evidence type="ECO:0000313" key="1">
    <source>
        <dbReference type="EMBL" id="WNF22689.1"/>
    </source>
</evidence>
<dbReference type="EMBL" id="CP134494">
    <property type="protein sequence ID" value="WNF22689.1"/>
    <property type="molecule type" value="Genomic_DNA"/>
</dbReference>
<dbReference type="Proteomes" id="UP001303324">
    <property type="component" value="Chromosome"/>
</dbReference>
<sequence>MVKKIVFLLLLTLLVISGPMGYASASITKEAGKYDAAAKMVHGKVLLGDTILKNTLVTLHSKGLANWIQIMTDGTGSFNENLKDGTYTIKEIKTNKSAWMKTEKDFIVKEGKIKGAKNSEIVLPEKKNSIKKSPSELADKNMVSMSLSNNGAPLDNTLVMYQEKGKSKVHQTITDVAGYINLDLSDGSYVIKGFKGENNEWQTTNEYFSVKDGEIEDRKILLSAKKNSKKANAQSNNLNGTIKEGKKGIKADLIFLKETSYDFEAYTVSSKGDGSFSASLPDGSYYLNGIEMNGGIYVYDLRFIVEDSKILVDGEPRDHLSINLPIETLTGKVQDSSSPLSDAHIVLEKQGNEYDEFIQEVVTNKKGEFSLRALKNGSYFLSVYHSTYSSWKHLAFEVENGQILLDGKKTESLSITVPDINLKGIVTDGKKSLSNGDVYFEGEGQWYSMPVNEKGEFQYRLNDGKYKINEINEQLRISSVDVSFEIRGGHLLQNDEEITTLTIDLPPLTLFGKLMDNGKALQGRVDIHGVSEDIDHLWLTTTTDEKGIYSLRLDDGTYEAISGYLFDDQEDVWFSGRFEIINGELFVDGQEKELLELQVPPYSLKGLVTEGNSTVTSGSYTVCSDEQNFCSSRSLEDGGTFTMRLADGDYRLDDIYFEDGTRYVSNLPFTILGGKTYVNEQLIDTLEVSVPPVTLKGILSDAGSKVSGDLYIRDLNNEDNVIWGYTGEEGIFNFRLPDGDYKVTDIYLHDGSELHPELTFRIVSGELYVNDQKKDLLEITLPPITLKGTLSESGNPIAGSLYIAELNNAENPLFLSVNTNEQGEFESRLPDGDYMVSDVYMHDNTSYSPGTEFRIVSGQLQVNGQEQDYLDLSVPPATLTGTLFDSGNPVGGTVNFYKKDDYESSYPSMVWVSDEGTFKVRLPDGDYKVNTVFLNDGSYFDPGIDFSIVSGQLQVNGQPQNNLEISAPPITLKGVLTDAGKPIYGDISIRELNNPDPLYVGIGTNEDGQFQSRLRDGDYMVSEVSTYDGSIFSPRMEFSIVSGQLYLNGEPHDLLEIAAPPVTLKGIITDLGSHVGGSVTILDMKDPVNPNSLWAWTNEDGEFQSRLPDGTYKLSQVSLDDGTIFHPEIEFSIISGLLHVNGEPEDILEIPAPPVSLYGTLTDSGNPVEGSINIESIDLDNYSYYYIYTDENGKFQSRLPDGDYKIYSVNLFQEGTSYMPDITFSIMSGELYINGKLQAQLDVSVPPVTLKGTLKELDILISGQLSVQEISNVHEPVYYSINVNEEGYFQHRLPDGVYKISNVYLNDQTIFNPDIEFSIISGQLYVNGELATNLSISIPPVSLKGKVFNGEKTVWDGNVAIKHINENSNIEYTSYIISGSYQFRLPDGDYQLSYVQDYSSGIYYLDKNFTISDGKLLVDGQEVGTLDIDLLEGSQ</sequence>
<dbReference type="InterPro" id="IPR013783">
    <property type="entry name" value="Ig-like_fold"/>
</dbReference>
<dbReference type="SUPFAM" id="SSF49478">
    <property type="entry name" value="Cna protein B-type domain"/>
    <property type="match status" value="1"/>
</dbReference>
<dbReference type="Pfam" id="PF13620">
    <property type="entry name" value="CarboxypepD_reg"/>
    <property type="match status" value="1"/>
</dbReference>
<dbReference type="Gene3D" id="2.60.40.10">
    <property type="entry name" value="Immunoglobulins"/>
    <property type="match status" value="1"/>
</dbReference>
<reference evidence="1 2" key="1">
    <citation type="submission" date="2023-09" db="EMBL/GenBank/DDBJ databases">
        <title>Microbial mechanism of fulvic acid promoting antimony reduction mineralization in rice fields.</title>
        <authorList>
            <person name="Chen G."/>
            <person name="Lan J."/>
        </authorList>
    </citation>
    <scope>NUCLEOTIDE SEQUENCE [LARGE SCALE GENOMIC DNA]</scope>
    <source>
        <strain evidence="1 2">PS1</strain>
    </source>
</reference>
<proteinExistence type="predicted"/>
<evidence type="ECO:0000313" key="2">
    <source>
        <dbReference type="Proteomes" id="UP001303324"/>
    </source>
</evidence>
<name>A0ABY9VFI3_9BACI</name>
<protein>
    <submittedName>
        <fullName evidence="1">Carboxypeptidase-like regulatory domain-containing protein</fullName>
    </submittedName>
</protein>
<gene>
    <name evidence="1" type="ORF">RH061_21450</name>
</gene>
<organism evidence="1 2">
    <name type="scientific">Mesobacillus jeotgali</name>
    <dbReference type="NCBI Taxonomy" id="129985"/>
    <lineage>
        <taxon>Bacteria</taxon>
        <taxon>Bacillati</taxon>
        <taxon>Bacillota</taxon>
        <taxon>Bacilli</taxon>
        <taxon>Bacillales</taxon>
        <taxon>Bacillaceae</taxon>
        <taxon>Mesobacillus</taxon>
    </lineage>
</organism>